<dbReference type="Pfam" id="PF02608">
    <property type="entry name" value="Bmp"/>
    <property type="match status" value="1"/>
</dbReference>
<sequence>MQKVAMAGVLALSASVLAACGEAPEKDGESKASDFKPCMVSDEGGFDDKSFNEISHEGLLNAAKAIGAKETSVESNSSNDYAPNLASLAAKGCDVVAAVGFDLAAATTEAAAANPDIHYILIDEAIEGENTKSLRYDTAQAAFLAGYAAADYSKTGKVGTYGGANYPSVSVFMDGFAQGVEHYNKVKNKDVKVIGWDRKKQDGLFTGSFSPDEKATNTARQVFEQGADVVLPVGGPIYRGAVTVLSEGQYKGGTIIGVDSDLFKKDSEAAPYVLTSILKSLDLSTEQAIVAASKGEFDNTPYIGTLENEGVGLAEFHDFASKVSDTLTGELDEIKAQIIDGSLKVTSYLADSK</sequence>
<evidence type="ECO:0000313" key="9">
    <source>
        <dbReference type="EMBL" id="MFC6154394.1"/>
    </source>
</evidence>
<organism evidence="9 10">
    <name type="scientific">Nocardioides yefusunii</name>
    <dbReference type="NCBI Taxonomy" id="2500546"/>
    <lineage>
        <taxon>Bacteria</taxon>
        <taxon>Bacillati</taxon>
        <taxon>Actinomycetota</taxon>
        <taxon>Actinomycetes</taxon>
        <taxon>Propionibacteriales</taxon>
        <taxon>Nocardioidaceae</taxon>
        <taxon>Nocardioides</taxon>
    </lineage>
</organism>
<comment type="subcellular location">
    <subcellularLocation>
        <location evidence="1">Cell membrane</location>
        <topology evidence="1">Lipid-anchor</topology>
    </subcellularLocation>
</comment>
<feature type="signal peptide" evidence="7">
    <location>
        <begin position="1"/>
        <end position="18"/>
    </location>
</feature>
<dbReference type="InterPro" id="IPR003760">
    <property type="entry name" value="PnrA-like"/>
</dbReference>
<name>A0ABW1R0J7_9ACTN</name>
<dbReference type="CDD" id="cd06354">
    <property type="entry name" value="PBP1_PrnA-like"/>
    <property type="match status" value="1"/>
</dbReference>
<keyword evidence="3" id="KW-1003">Cell membrane</keyword>
<keyword evidence="4 7" id="KW-0732">Signal</keyword>
<dbReference type="EMBL" id="JBHSQI010000005">
    <property type="protein sequence ID" value="MFC6154394.1"/>
    <property type="molecule type" value="Genomic_DNA"/>
</dbReference>
<comment type="similarity">
    <text evidence="2">Belongs to the BMP lipoprotein family.</text>
</comment>
<feature type="domain" description="ABC transporter substrate-binding protein PnrA-like" evidence="8">
    <location>
        <begin position="38"/>
        <end position="327"/>
    </location>
</feature>
<evidence type="ECO:0000256" key="3">
    <source>
        <dbReference type="ARBA" id="ARBA00022475"/>
    </source>
</evidence>
<protein>
    <submittedName>
        <fullName evidence="9">BMP family protein</fullName>
    </submittedName>
</protein>
<dbReference type="SUPFAM" id="SSF53822">
    <property type="entry name" value="Periplasmic binding protein-like I"/>
    <property type="match status" value="1"/>
</dbReference>
<keyword evidence="10" id="KW-1185">Reference proteome</keyword>
<evidence type="ECO:0000313" key="10">
    <source>
        <dbReference type="Proteomes" id="UP001596098"/>
    </source>
</evidence>
<feature type="chain" id="PRO_5046400022" evidence="7">
    <location>
        <begin position="19"/>
        <end position="353"/>
    </location>
</feature>
<dbReference type="Proteomes" id="UP001596098">
    <property type="component" value="Unassembled WGS sequence"/>
</dbReference>
<evidence type="ECO:0000256" key="2">
    <source>
        <dbReference type="ARBA" id="ARBA00008610"/>
    </source>
</evidence>
<evidence type="ECO:0000256" key="5">
    <source>
        <dbReference type="ARBA" id="ARBA00023136"/>
    </source>
</evidence>
<keyword evidence="6" id="KW-0449">Lipoprotein</keyword>
<reference evidence="10" key="1">
    <citation type="journal article" date="2019" name="Int. J. Syst. Evol. Microbiol.">
        <title>The Global Catalogue of Microorganisms (GCM) 10K type strain sequencing project: providing services to taxonomists for standard genome sequencing and annotation.</title>
        <authorList>
            <consortium name="The Broad Institute Genomics Platform"/>
            <consortium name="The Broad Institute Genome Sequencing Center for Infectious Disease"/>
            <person name="Wu L."/>
            <person name="Ma J."/>
        </authorList>
    </citation>
    <scope>NUCLEOTIDE SEQUENCE [LARGE SCALE GENOMIC DNA]</scope>
    <source>
        <strain evidence="10">DFY28</strain>
    </source>
</reference>
<gene>
    <name evidence="9" type="ORF">ACFPWU_12060</name>
</gene>
<comment type="caution">
    <text evidence="9">The sequence shown here is derived from an EMBL/GenBank/DDBJ whole genome shotgun (WGS) entry which is preliminary data.</text>
</comment>
<evidence type="ECO:0000256" key="7">
    <source>
        <dbReference type="SAM" id="SignalP"/>
    </source>
</evidence>
<dbReference type="PANTHER" id="PTHR34296:SF2">
    <property type="entry name" value="ABC TRANSPORTER GUANOSINE-BINDING PROTEIN NUPN"/>
    <property type="match status" value="1"/>
</dbReference>
<evidence type="ECO:0000256" key="6">
    <source>
        <dbReference type="ARBA" id="ARBA00023288"/>
    </source>
</evidence>
<dbReference type="PANTHER" id="PTHR34296">
    <property type="entry name" value="TRANSCRIPTIONAL ACTIVATOR PROTEIN MED"/>
    <property type="match status" value="1"/>
</dbReference>
<dbReference type="InterPro" id="IPR028082">
    <property type="entry name" value="Peripla_BP_I"/>
</dbReference>
<accession>A0ABW1R0J7</accession>
<keyword evidence="5" id="KW-0472">Membrane</keyword>
<evidence type="ECO:0000259" key="8">
    <source>
        <dbReference type="Pfam" id="PF02608"/>
    </source>
</evidence>
<evidence type="ECO:0000256" key="4">
    <source>
        <dbReference type="ARBA" id="ARBA00022729"/>
    </source>
</evidence>
<dbReference type="Gene3D" id="3.40.50.2300">
    <property type="match status" value="2"/>
</dbReference>
<dbReference type="RefSeq" id="WP_128222301.1">
    <property type="nucleotide sequence ID" value="NZ_CP034929.1"/>
</dbReference>
<evidence type="ECO:0000256" key="1">
    <source>
        <dbReference type="ARBA" id="ARBA00004193"/>
    </source>
</evidence>
<dbReference type="InterPro" id="IPR050957">
    <property type="entry name" value="BMP_lipoprotein"/>
</dbReference>
<dbReference type="PROSITE" id="PS51257">
    <property type="entry name" value="PROKAR_LIPOPROTEIN"/>
    <property type="match status" value="1"/>
</dbReference>
<proteinExistence type="inferred from homology"/>